<dbReference type="EMBL" id="JAUCMV010000001">
    <property type="protein sequence ID" value="KAK0424164.1"/>
    <property type="molecule type" value="Genomic_DNA"/>
</dbReference>
<organism evidence="3 4">
    <name type="scientific">Steinernema hermaphroditum</name>
    <dbReference type="NCBI Taxonomy" id="289476"/>
    <lineage>
        <taxon>Eukaryota</taxon>
        <taxon>Metazoa</taxon>
        <taxon>Ecdysozoa</taxon>
        <taxon>Nematoda</taxon>
        <taxon>Chromadorea</taxon>
        <taxon>Rhabditida</taxon>
        <taxon>Tylenchina</taxon>
        <taxon>Panagrolaimomorpha</taxon>
        <taxon>Strongyloidoidea</taxon>
        <taxon>Steinernematidae</taxon>
        <taxon>Steinernema</taxon>
    </lineage>
</organism>
<dbReference type="AlphaFoldDB" id="A0AA39IJC9"/>
<feature type="domain" description="Arrestin C-terminal-like" evidence="2">
    <location>
        <begin position="241"/>
        <end position="376"/>
    </location>
</feature>
<protein>
    <recommendedName>
        <fullName evidence="2">Arrestin C-terminal-like domain-containing protein</fullName>
    </recommendedName>
</protein>
<dbReference type="SMART" id="SM01017">
    <property type="entry name" value="Arrestin_C"/>
    <property type="match status" value="1"/>
</dbReference>
<dbReference type="Proteomes" id="UP001175271">
    <property type="component" value="Unassembled WGS sequence"/>
</dbReference>
<comment type="caution">
    <text evidence="3">The sequence shown here is derived from an EMBL/GenBank/DDBJ whole genome shotgun (WGS) entry which is preliminary data.</text>
</comment>
<accession>A0AA39IJC9</accession>
<name>A0AA39IJC9_9BILA</name>
<dbReference type="InterPro" id="IPR014752">
    <property type="entry name" value="Arrestin-like_C"/>
</dbReference>
<dbReference type="Gene3D" id="2.60.40.640">
    <property type="match status" value="2"/>
</dbReference>
<dbReference type="Pfam" id="PF00339">
    <property type="entry name" value="Arrestin_N"/>
    <property type="match status" value="1"/>
</dbReference>
<proteinExistence type="inferred from homology"/>
<dbReference type="InterPro" id="IPR011021">
    <property type="entry name" value="Arrestin-like_N"/>
</dbReference>
<evidence type="ECO:0000313" key="3">
    <source>
        <dbReference type="EMBL" id="KAK0424164.1"/>
    </source>
</evidence>
<sequence>MFQDITTAMSHFYGPKNLLLGKAWGVAIGEAVRQEHRRVLEPEVLPIRYDTFFQPLVKAQEVPTLVINVVFHENRVFSGDFLVGRVVLDLTDSDAVIHEFLLEARGCGKTGWVNIHTDKIYETEKVALDLGFFVAGPLLQDYLNTVISLASSTSAVISPGRHQFPFQIPIPAECPTSYESQFGTIRYTLSVRVTTNSEATSATQSFPFYVFAKSFFDDFPSTVLRPIENKDEVDFTVCALPFGTVSTRISVSRIAYSLGETIDVFCFVSNRTRKALKQCTVQLLLKTTYEASSRYEHVNEKKLQEQTIEQKELGKVKPRTDMTFQNCLLKVPELAPPTRYSGSGEPCMIALSYVVRFTALPGVETEIPVIVTTHGNKEPPKMNGAHY</sequence>
<dbReference type="InterPro" id="IPR014756">
    <property type="entry name" value="Ig_E-set"/>
</dbReference>
<dbReference type="InterPro" id="IPR050357">
    <property type="entry name" value="Arrestin_domain-protein"/>
</dbReference>
<evidence type="ECO:0000313" key="4">
    <source>
        <dbReference type="Proteomes" id="UP001175271"/>
    </source>
</evidence>
<evidence type="ECO:0000259" key="2">
    <source>
        <dbReference type="SMART" id="SM01017"/>
    </source>
</evidence>
<evidence type="ECO:0000256" key="1">
    <source>
        <dbReference type="ARBA" id="ARBA00005298"/>
    </source>
</evidence>
<comment type="similarity">
    <text evidence="1">Belongs to the arrestin family.</text>
</comment>
<dbReference type="PANTHER" id="PTHR11188:SF51">
    <property type="entry name" value="ARRESTIN DOMAIN-CONTAINING PROTEIN 15"/>
    <property type="match status" value="1"/>
</dbReference>
<gene>
    <name evidence="3" type="ORF">QR680_008524</name>
</gene>
<dbReference type="GO" id="GO:0015031">
    <property type="term" value="P:protein transport"/>
    <property type="evidence" value="ECO:0007669"/>
    <property type="project" value="TreeGrafter"/>
</dbReference>
<dbReference type="PANTHER" id="PTHR11188">
    <property type="entry name" value="ARRESTIN DOMAIN CONTAINING PROTEIN"/>
    <property type="match status" value="1"/>
</dbReference>
<dbReference type="SUPFAM" id="SSF81296">
    <property type="entry name" value="E set domains"/>
    <property type="match status" value="2"/>
</dbReference>
<reference evidence="3" key="1">
    <citation type="submission" date="2023-06" db="EMBL/GenBank/DDBJ databases">
        <title>Genomic analysis of the entomopathogenic nematode Steinernema hermaphroditum.</title>
        <authorList>
            <person name="Schwarz E.M."/>
            <person name="Heppert J.K."/>
            <person name="Baniya A."/>
            <person name="Schwartz H.T."/>
            <person name="Tan C.-H."/>
            <person name="Antoshechkin I."/>
            <person name="Sternberg P.W."/>
            <person name="Goodrich-Blair H."/>
            <person name="Dillman A.R."/>
        </authorList>
    </citation>
    <scope>NUCLEOTIDE SEQUENCE</scope>
    <source>
        <strain evidence="3">PS9179</strain>
        <tissue evidence="3">Whole animal</tissue>
    </source>
</reference>
<dbReference type="GO" id="GO:0005737">
    <property type="term" value="C:cytoplasm"/>
    <property type="evidence" value="ECO:0007669"/>
    <property type="project" value="TreeGrafter"/>
</dbReference>
<dbReference type="Pfam" id="PF02752">
    <property type="entry name" value="Arrestin_C"/>
    <property type="match status" value="1"/>
</dbReference>
<dbReference type="InterPro" id="IPR011022">
    <property type="entry name" value="Arrestin_C-like"/>
</dbReference>
<keyword evidence="4" id="KW-1185">Reference proteome</keyword>